<dbReference type="PRINTS" id="PR00080">
    <property type="entry name" value="SDRFAMILY"/>
</dbReference>
<sequence>MLNLEGKVYVITGASRGIGRAMAMKLASHGAAVVVAAKSDKPHPKLPGTIHSVCDEILATGQRALPLQLDVRQEASVQQMAERVEAEFGRLDGLINNAGAIRLTNVECTPVRKYDLMFQVNNRAVLLCAQALLPLMRRSGGGHILNLSPPINLDPKWFKDYGPYTTTKYGMSMLTLGMAEEFRGDNIAVNSLWPKTTIATDAVKYEAGGEQLFAVSRTPQIMADAAYTILSQPTTQLSGELLVDEDLLRRFGQTQFDHYAYQPGTTEFFTDLFLDRP</sequence>
<keyword evidence="3" id="KW-0521">NADP</keyword>
<dbReference type="NCBIfam" id="NF006133">
    <property type="entry name" value="PRK08278.1"/>
    <property type="match status" value="1"/>
</dbReference>
<evidence type="ECO:0000256" key="3">
    <source>
        <dbReference type="ARBA" id="ARBA00022857"/>
    </source>
</evidence>
<organism evidence="7 8">
    <name type="scientific">Ferrimonas sediminicola</name>
    <dbReference type="NCBI Taxonomy" id="2569538"/>
    <lineage>
        <taxon>Bacteria</taxon>
        <taxon>Pseudomonadati</taxon>
        <taxon>Pseudomonadota</taxon>
        <taxon>Gammaproteobacteria</taxon>
        <taxon>Alteromonadales</taxon>
        <taxon>Ferrimonadaceae</taxon>
        <taxon>Ferrimonas</taxon>
    </lineage>
</organism>
<dbReference type="Gene3D" id="3.40.50.720">
    <property type="entry name" value="NAD(P)-binding Rossmann-like Domain"/>
    <property type="match status" value="1"/>
</dbReference>
<dbReference type="GO" id="GO:0016491">
    <property type="term" value="F:oxidoreductase activity"/>
    <property type="evidence" value="ECO:0007669"/>
    <property type="project" value="UniProtKB-KW"/>
</dbReference>
<accession>A0A4U1BGP3</accession>
<keyword evidence="8" id="KW-1185">Reference proteome</keyword>
<dbReference type="Pfam" id="PF00106">
    <property type="entry name" value="adh_short"/>
    <property type="match status" value="1"/>
</dbReference>
<dbReference type="InterPro" id="IPR002347">
    <property type="entry name" value="SDR_fam"/>
</dbReference>
<dbReference type="Proteomes" id="UP000305674">
    <property type="component" value="Unassembled WGS sequence"/>
</dbReference>
<dbReference type="PRINTS" id="PR00081">
    <property type="entry name" value="GDHRDH"/>
</dbReference>
<dbReference type="PANTHER" id="PTHR42808:SF3">
    <property type="entry name" value="HYDROXYSTEROID DEHYDROGENASE-LIKE PROTEIN 2"/>
    <property type="match status" value="1"/>
</dbReference>
<keyword evidence="4" id="KW-0560">Oxidoreductase</keyword>
<dbReference type="SUPFAM" id="SSF51735">
    <property type="entry name" value="NAD(P)-binding Rossmann-fold domains"/>
    <property type="match status" value="1"/>
</dbReference>
<evidence type="ECO:0000256" key="6">
    <source>
        <dbReference type="RuleBase" id="RU000363"/>
    </source>
</evidence>
<dbReference type="FunFam" id="3.40.50.720:FF:000301">
    <property type="entry name" value="Hydroxysteroid dehydrogenase like 2"/>
    <property type="match status" value="1"/>
</dbReference>
<evidence type="ECO:0000313" key="7">
    <source>
        <dbReference type="EMBL" id="TKB50508.1"/>
    </source>
</evidence>
<dbReference type="InterPro" id="IPR036291">
    <property type="entry name" value="NAD(P)-bd_dom_sf"/>
</dbReference>
<evidence type="ECO:0000256" key="1">
    <source>
        <dbReference type="ARBA" id="ARBA00004275"/>
    </source>
</evidence>
<proteinExistence type="inferred from homology"/>
<dbReference type="PROSITE" id="PS00061">
    <property type="entry name" value="ADH_SHORT"/>
    <property type="match status" value="1"/>
</dbReference>
<reference evidence="7 8" key="1">
    <citation type="submission" date="2019-04" db="EMBL/GenBank/DDBJ databases">
        <authorList>
            <person name="Hwang J.C."/>
        </authorList>
    </citation>
    <scope>NUCLEOTIDE SEQUENCE [LARGE SCALE GENOMIC DNA]</scope>
    <source>
        <strain evidence="7 8">IMCC35001</strain>
    </source>
</reference>
<dbReference type="RefSeq" id="WP_136851946.1">
    <property type="nucleotide sequence ID" value="NZ_SWCI01000002.1"/>
</dbReference>
<evidence type="ECO:0000313" key="8">
    <source>
        <dbReference type="Proteomes" id="UP000305674"/>
    </source>
</evidence>
<dbReference type="PANTHER" id="PTHR42808">
    <property type="entry name" value="HYDROXYSTEROID DEHYDROGENASE-LIKE PROTEIN 2"/>
    <property type="match status" value="1"/>
</dbReference>
<dbReference type="InterPro" id="IPR051935">
    <property type="entry name" value="HSDL2"/>
</dbReference>
<gene>
    <name evidence="7" type="ORF">FCL40_04990</name>
</gene>
<comment type="subcellular location">
    <subcellularLocation>
        <location evidence="1">Peroxisome</location>
    </subcellularLocation>
</comment>
<evidence type="ECO:0000256" key="4">
    <source>
        <dbReference type="ARBA" id="ARBA00023002"/>
    </source>
</evidence>
<dbReference type="AlphaFoldDB" id="A0A4U1BGP3"/>
<dbReference type="InterPro" id="IPR020904">
    <property type="entry name" value="Sc_DH/Rdtase_CS"/>
</dbReference>
<protein>
    <submittedName>
        <fullName evidence="7">NAD(P)-dependent oxidoreductase</fullName>
    </submittedName>
</protein>
<evidence type="ECO:0000256" key="5">
    <source>
        <dbReference type="ARBA" id="ARBA00023140"/>
    </source>
</evidence>
<comment type="similarity">
    <text evidence="2 6">Belongs to the short-chain dehydrogenases/reductases (SDR) family.</text>
</comment>
<dbReference type="OrthoDB" id="154414at2"/>
<dbReference type="EMBL" id="SWCI01000002">
    <property type="protein sequence ID" value="TKB50508.1"/>
    <property type="molecule type" value="Genomic_DNA"/>
</dbReference>
<comment type="caution">
    <text evidence="7">The sequence shown here is derived from an EMBL/GenBank/DDBJ whole genome shotgun (WGS) entry which is preliminary data.</text>
</comment>
<name>A0A4U1BGP3_9GAMM</name>
<evidence type="ECO:0000256" key="2">
    <source>
        <dbReference type="ARBA" id="ARBA00006484"/>
    </source>
</evidence>
<keyword evidence="5" id="KW-0576">Peroxisome</keyword>